<dbReference type="EMBL" id="KZ772680">
    <property type="protein sequence ID" value="PTQ47356.1"/>
    <property type="molecule type" value="Genomic_DNA"/>
</dbReference>
<dbReference type="AlphaFoldDB" id="A0A2R6XMW1"/>
<accession>A0A2R6XMW1</accession>
<name>A0A2R6XMW1_MARPO</name>
<feature type="transmembrane region" description="Helical" evidence="2">
    <location>
        <begin position="82"/>
        <end position="104"/>
    </location>
</feature>
<feature type="region of interest" description="Disordered" evidence="1">
    <location>
        <begin position="161"/>
        <end position="207"/>
    </location>
</feature>
<evidence type="ECO:0000313" key="3">
    <source>
        <dbReference type="EMBL" id="PTQ47356.1"/>
    </source>
</evidence>
<keyword evidence="2" id="KW-0472">Membrane</keyword>
<dbReference type="Gramene" id="Mp8g10980.1">
    <property type="protein sequence ID" value="Mp8g10980.1.cds"/>
    <property type="gene ID" value="Mp8g10980"/>
</dbReference>
<keyword evidence="2" id="KW-1133">Transmembrane helix</keyword>
<keyword evidence="2" id="KW-0812">Transmembrane</keyword>
<sequence>MLVGSRHTRKAIVFCIYTNMATIAPIFRIHSDSDFQSHSGSTFCETVLISSCILIYLESSAFTQWISPATSRLTRAASDLEFLLNMAMRLTFLFLITLACSVMVEDISAMSDTAQLMPSVSGATRHVWSLLRGAHFENVNFEVLEFDGSSRKMLHLREDMRTAPPTASTLSSSVTPRPRKLLVRTNNRSDPGRNPAPSRDSPAGPTG</sequence>
<dbReference type="Proteomes" id="UP000244005">
    <property type="component" value="Unassembled WGS sequence"/>
</dbReference>
<gene>
    <name evidence="3" type="ORF">MARPO_0008s0124</name>
</gene>
<dbReference type="OrthoDB" id="1996546at2759"/>
<reference evidence="4" key="1">
    <citation type="journal article" date="2017" name="Cell">
        <title>Insights into land plant evolution garnered from the Marchantia polymorpha genome.</title>
        <authorList>
            <person name="Bowman J.L."/>
            <person name="Kohchi T."/>
            <person name="Yamato K.T."/>
            <person name="Jenkins J."/>
            <person name="Shu S."/>
            <person name="Ishizaki K."/>
            <person name="Yamaoka S."/>
            <person name="Nishihama R."/>
            <person name="Nakamura Y."/>
            <person name="Berger F."/>
            <person name="Adam C."/>
            <person name="Aki S.S."/>
            <person name="Althoff F."/>
            <person name="Araki T."/>
            <person name="Arteaga-Vazquez M.A."/>
            <person name="Balasubrmanian S."/>
            <person name="Barry K."/>
            <person name="Bauer D."/>
            <person name="Boehm C.R."/>
            <person name="Briginshaw L."/>
            <person name="Caballero-Perez J."/>
            <person name="Catarino B."/>
            <person name="Chen F."/>
            <person name="Chiyoda S."/>
            <person name="Chovatia M."/>
            <person name="Davies K.M."/>
            <person name="Delmans M."/>
            <person name="Demura T."/>
            <person name="Dierschke T."/>
            <person name="Dolan L."/>
            <person name="Dorantes-Acosta A.E."/>
            <person name="Eklund D.M."/>
            <person name="Florent S.N."/>
            <person name="Flores-Sandoval E."/>
            <person name="Fujiyama A."/>
            <person name="Fukuzawa H."/>
            <person name="Galik B."/>
            <person name="Grimanelli D."/>
            <person name="Grimwood J."/>
            <person name="Grossniklaus U."/>
            <person name="Hamada T."/>
            <person name="Haseloff J."/>
            <person name="Hetherington A.J."/>
            <person name="Higo A."/>
            <person name="Hirakawa Y."/>
            <person name="Hundley H.N."/>
            <person name="Ikeda Y."/>
            <person name="Inoue K."/>
            <person name="Inoue S.I."/>
            <person name="Ishida S."/>
            <person name="Jia Q."/>
            <person name="Kakita M."/>
            <person name="Kanazawa T."/>
            <person name="Kawai Y."/>
            <person name="Kawashima T."/>
            <person name="Kennedy M."/>
            <person name="Kinose K."/>
            <person name="Kinoshita T."/>
            <person name="Kohara Y."/>
            <person name="Koide E."/>
            <person name="Komatsu K."/>
            <person name="Kopischke S."/>
            <person name="Kubo M."/>
            <person name="Kyozuka J."/>
            <person name="Lagercrantz U."/>
            <person name="Lin S.S."/>
            <person name="Lindquist E."/>
            <person name="Lipzen A.M."/>
            <person name="Lu C.W."/>
            <person name="De Luna E."/>
            <person name="Martienssen R.A."/>
            <person name="Minamino N."/>
            <person name="Mizutani M."/>
            <person name="Mizutani M."/>
            <person name="Mochizuki N."/>
            <person name="Monte I."/>
            <person name="Mosher R."/>
            <person name="Nagasaki H."/>
            <person name="Nakagami H."/>
            <person name="Naramoto S."/>
            <person name="Nishitani K."/>
            <person name="Ohtani M."/>
            <person name="Okamoto T."/>
            <person name="Okumura M."/>
            <person name="Phillips J."/>
            <person name="Pollak B."/>
            <person name="Reinders A."/>
            <person name="Rovekamp M."/>
            <person name="Sano R."/>
            <person name="Sawa S."/>
            <person name="Schmid M.W."/>
            <person name="Shirakawa M."/>
            <person name="Solano R."/>
            <person name="Spunde A."/>
            <person name="Suetsugu N."/>
            <person name="Sugano S."/>
            <person name="Sugiyama A."/>
            <person name="Sun R."/>
            <person name="Suzuki Y."/>
            <person name="Takenaka M."/>
            <person name="Takezawa D."/>
            <person name="Tomogane H."/>
            <person name="Tsuzuki M."/>
            <person name="Ueda T."/>
            <person name="Umeda M."/>
            <person name="Ward J.M."/>
            <person name="Watanabe Y."/>
            <person name="Yazaki K."/>
            <person name="Yokoyama R."/>
            <person name="Yoshitake Y."/>
            <person name="Yotsui I."/>
            <person name="Zachgo S."/>
            <person name="Schmutz J."/>
        </authorList>
    </citation>
    <scope>NUCLEOTIDE SEQUENCE [LARGE SCALE GENOMIC DNA]</scope>
    <source>
        <strain evidence="4">Tak-1</strain>
    </source>
</reference>
<keyword evidence="4" id="KW-1185">Reference proteome</keyword>
<evidence type="ECO:0000256" key="2">
    <source>
        <dbReference type="SAM" id="Phobius"/>
    </source>
</evidence>
<proteinExistence type="predicted"/>
<evidence type="ECO:0000256" key="1">
    <source>
        <dbReference type="SAM" id="MobiDB-lite"/>
    </source>
</evidence>
<protein>
    <submittedName>
        <fullName evidence="3">Uncharacterized protein</fullName>
    </submittedName>
</protein>
<feature type="compositionally biased region" description="Low complexity" evidence="1">
    <location>
        <begin position="162"/>
        <end position="176"/>
    </location>
</feature>
<evidence type="ECO:0000313" key="4">
    <source>
        <dbReference type="Proteomes" id="UP000244005"/>
    </source>
</evidence>
<organism evidence="3 4">
    <name type="scientific">Marchantia polymorpha</name>
    <name type="common">Common liverwort</name>
    <name type="synonym">Marchantia aquatica</name>
    <dbReference type="NCBI Taxonomy" id="3197"/>
    <lineage>
        <taxon>Eukaryota</taxon>
        <taxon>Viridiplantae</taxon>
        <taxon>Streptophyta</taxon>
        <taxon>Embryophyta</taxon>
        <taxon>Marchantiophyta</taxon>
        <taxon>Marchantiopsida</taxon>
        <taxon>Marchantiidae</taxon>
        <taxon>Marchantiales</taxon>
        <taxon>Marchantiaceae</taxon>
        <taxon>Marchantia</taxon>
    </lineage>
</organism>